<keyword evidence="3" id="KW-1003">Cell membrane</keyword>
<dbReference type="Pfam" id="PF02417">
    <property type="entry name" value="Chromate_transp"/>
    <property type="match status" value="1"/>
</dbReference>
<dbReference type="InterPro" id="IPR052518">
    <property type="entry name" value="CHR_Transporter"/>
</dbReference>
<reference evidence="8" key="1">
    <citation type="submission" date="2019-08" db="EMBL/GenBank/DDBJ databases">
        <authorList>
            <person name="Kucharzyk K."/>
            <person name="Murdoch R.W."/>
            <person name="Higgins S."/>
            <person name="Loffler F."/>
        </authorList>
    </citation>
    <scope>NUCLEOTIDE SEQUENCE</scope>
</reference>
<feature type="transmembrane region" description="Helical" evidence="7">
    <location>
        <begin position="165"/>
        <end position="181"/>
    </location>
</feature>
<gene>
    <name evidence="8" type="ORF">SDC9_122750</name>
</gene>
<protein>
    <recommendedName>
        <fullName evidence="9">Chromate transport protein</fullName>
    </recommendedName>
</protein>
<keyword evidence="4 7" id="KW-0812">Transmembrane</keyword>
<keyword evidence="5 7" id="KW-1133">Transmembrane helix</keyword>
<dbReference type="AlphaFoldDB" id="A0A645CFJ5"/>
<dbReference type="PANTHER" id="PTHR43663:SF1">
    <property type="entry name" value="CHROMATE TRANSPORTER"/>
    <property type="match status" value="1"/>
</dbReference>
<sequence length="211" mass="23428">MYSIDKYYFTYVIIVNIIMSMEKKTGKIDLTLFKTMFVISMSTFGGGFVIITLMQKKFCDELAWIKREEILNLTAIAQSAPGSLAVNAAILFGYQVRGLKGALIAVSATILPPLLILSVVSLFYNAFIHNQMIQLALQVMRSGVAAVIFDAVLNLLKDVLKTKDLYNILIMISAFIASYFMKVDTIVIVLICLSLGLALEIIHGKQEEIKS</sequence>
<evidence type="ECO:0000256" key="6">
    <source>
        <dbReference type="ARBA" id="ARBA00023136"/>
    </source>
</evidence>
<feature type="transmembrane region" description="Helical" evidence="7">
    <location>
        <begin position="6"/>
        <end position="21"/>
    </location>
</feature>
<feature type="transmembrane region" description="Helical" evidence="7">
    <location>
        <begin position="33"/>
        <end position="55"/>
    </location>
</feature>
<comment type="similarity">
    <text evidence="2">Belongs to the chromate ion transporter (CHR) (TC 2.A.51) family.</text>
</comment>
<feature type="transmembrane region" description="Helical" evidence="7">
    <location>
        <begin position="75"/>
        <end position="94"/>
    </location>
</feature>
<evidence type="ECO:0000256" key="1">
    <source>
        <dbReference type="ARBA" id="ARBA00004651"/>
    </source>
</evidence>
<evidence type="ECO:0000256" key="2">
    <source>
        <dbReference type="ARBA" id="ARBA00005262"/>
    </source>
</evidence>
<evidence type="ECO:0008006" key="9">
    <source>
        <dbReference type="Google" id="ProtNLM"/>
    </source>
</evidence>
<evidence type="ECO:0000256" key="4">
    <source>
        <dbReference type="ARBA" id="ARBA00022692"/>
    </source>
</evidence>
<evidence type="ECO:0000313" key="8">
    <source>
        <dbReference type="EMBL" id="MPM75756.1"/>
    </source>
</evidence>
<evidence type="ECO:0000256" key="7">
    <source>
        <dbReference type="SAM" id="Phobius"/>
    </source>
</evidence>
<dbReference type="PANTHER" id="PTHR43663">
    <property type="entry name" value="CHROMATE TRANSPORT PROTEIN-RELATED"/>
    <property type="match status" value="1"/>
</dbReference>
<evidence type="ECO:0000256" key="5">
    <source>
        <dbReference type="ARBA" id="ARBA00022989"/>
    </source>
</evidence>
<dbReference type="InterPro" id="IPR003370">
    <property type="entry name" value="Chromate_transpt"/>
</dbReference>
<evidence type="ECO:0000256" key="3">
    <source>
        <dbReference type="ARBA" id="ARBA00022475"/>
    </source>
</evidence>
<organism evidence="8">
    <name type="scientific">bioreactor metagenome</name>
    <dbReference type="NCBI Taxonomy" id="1076179"/>
    <lineage>
        <taxon>unclassified sequences</taxon>
        <taxon>metagenomes</taxon>
        <taxon>ecological metagenomes</taxon>
    </lineage>
</organism>
<feature type="transmembrane region" description="Helical" evidence="7">
    <location>
        <begin position="101"/>
        <end position="127"/>
    </location>
</feature>
<accession>A0A645CFJ5</accession>
<dbReference type="GO" id="GO:0005886">
    <property type="term" value="C:plasma membrane"/>
    <property type="evidence" value="ECO:0007669"/>
    <property type="project" value="UniProtKB-SubCell"/>
</dbReference>
<proteinExistence type="inferred from homology"/>
<name>A0A645CFJ5_9ZZZZ</name>
<comment type="subcellular location">
    <subcellularLocation>
        <location evidence="1">Cell membrane</location>
        <topology evidence="1">Multi-pass membrane protein</topology>
    </subcellularLocation>
</comment>
<keyword evidence="6 7" id="KW-0472">Membrane</keyword>
<dbReference type="GO" id="GO:0015109">
    <property type="term" value="F:chromate transmembrane transporter activity"/>
    <property type="evidence" value="ECO:0007669"/>
    <property type="project" value="InterPro"/>
</dbReference>
<dbReference type="EMBL" id="VSSQ01026838">
    <property type="protein sequence ID" value="MPM75756.1"/>
    <property type="molecule type" value="Genomic_DNA"/>
</dbReference>
<comment type="caution">
    <text evidence="8">The sequence shown here is derived from an EMBL/GenBank/DDBJ whole genome shotgun (WGS) entry which is preliminary data.</text>
</comment>
<feature type="transmembrane region" description="Helical" evidence="7">
    <location>
        <begin position="187"/>
        <end position="204"/>
    </location>
</feature>